<feature type="transmembrane region" description="Helical" evidence="1">
    <location>
        <begin position="139"/>
        <end position="157"/>
    </location>
</feature>
<organism evidence="2 3">
    <name type="scientific">Sanguibacter biliveldensis</name>
    <dbReference type="NCBI Taxonomy" id="3030830"/>
    <lineage>
        <taxon>Bacteria</taxon>
        <taxon>Bacillati</taxon>
        <taxon>Actinomycetota</taxon>
        <taxon>Actinomycetes</taxon>
        <taxon>Micrococcales</taxon>
        <taxon>Sanguibacteraceae</taxon>
        <taxon>Sanguibacter</taxon>
    </lineage>
</organism>
<dbReference type="InterPro" id="IPR007404">
    <property type="entry name" value="YdjM-like"/>
</dbReference>
<dbReference type="Pfam" id="PF04307">
    <property type="entry name" value="YdjM"/>
    <property type="match status" value="1"/>
</dbReference>
<reference evidence="3" key="1">
    <citation type="submission" date="2023-11" db="EMBL/GenBank/DDBJ databases">
        <authorList>
            <person name="Helweg L.P."/>
            <person name="Kiel A."/>
            <person name="Hitz F."/>
            <person name="Ruckert-Reed C."/>
            <person name="Busche T."/>
            <person name="Kaltschmidt B."/>
            <person name="Kaltschmidt C."/>
        </authorList>
    </citation>
    <scope>NUCLEOTIDE SEQUENCE [LARGE SCALE GENOMIC DNA]</scope>
    <source>
        <strain evidence="3">4.1</strain>
    </source>
</reference>
<sequence length="272" mass="27006">MMGASHAVSGAAAWVALTSTAPIALGTHPLEPQGVILGALVTAGAALLPDADHHSATIARSGGFLTRGLAGAAGAASGGHRHGLHTALAAVGAALLTGFADRLTATVPLLGTIPLGSALVLLALVAFANKALDLGRSGVVNLWAGAALVTVTVLAWAPEQLEWLPQAVLVGFVVHLVGDLITTGGLPLLWPFLVKPPRRLRKAPVLRRIWLANGYVALPVLGRTGSAREQALTAVLSLYAGALVVVAAGQLIGRIGSAAGAVSAGGAVAGLG</sequence>
<dbReference type="Proteomes" id="UP001304340">
    <property type="component" value="Chromosome"/>
</dbReference>
<evidence type="ECO:0000313" key="3">
    <source>
        <dbReference type="Proteomes" id="UP001304340"/>
    </source>
</evidence>
<feature type="transmembrane region" description="Helical" evidence="1">
    <location>
        <begin position="234"/>
        <end position="253"/>
    </location>
</feature>
<keyword evidence="1" id="KW-0472">Membrane</keyword>
<dbReference type="GO" id="GO:0016787">
    <property type="term" value="F:hydrolase activity"/>
    <property type="evidence" value="ECO:0007669"/>
    <property type="project" value="UniProtKB-KW"/>
</dbReference>
<feature type="transmembrane region" description="Helical" evidence="1">
    <location>
        <begin position="105"/>
        <end position="127"/>
    </location>
</feature>
<evidence type="ECO:0000313" key="2">
    <source>
        <dbReference type="EMBL" id="WPF83970.1"/>
    </source>
</evidence>
<dbReference type="KEGG" id="sbil:SANBI_001683"/>
<evidence type="ECO:0000256" key="1">
    <source>
        <dbReference type="SAM" id="Phobius"/>
    </source>
</evidence>
<dbReference type="AlphaFoldDB" id="A0AAF0Z747"/>
<proteinExistence type="predicted"/>
<keyword evidence="1" id="KW-1133">Transmembrane helix</keyword>
<keyword evidence="2" id="KW-0378">Hydrolase</keyword>
<dbReference type="EMBL" id="CP138359">
    <property type="protein sequence ID" value="WPF83970.1"/>
    <property type="molecule type" value="Genomic_DNA"/>
</dbReference>
<keyword evidence="3" id="KW-1185">Reference proteome</keyword>
<gene>
    <name evidence="2" type="ORF">SANBI_001683</name>
</gene>
<keyword evidence="1" id="KW-0812">Transmembrane</keyword>
<accession>A0AAF0Z747</accession>
<dbReference type="RefSeq" id="WP_319160753.1">
    <property type="nucleotide sequence ID" value="NZ_CP138359.1"/>
</dbReference>
<name>A0AAF0Z747_9MICO</name>
<feature type="transmembrane region" description="Helical" evidence="1">
    <location>
        <begin position="169"/>
        <end position="193"/>
    </location>
</feature>
<protein>
    <submittedName>
        <fullName evidence="2">Metal-dependent hydrolase</fullName>
    </submittedName>
</protein>